<dbReference type="AlphaFoldDB" id="A0A7Y9S1K3"/>
<dbReference type="NCBIfam" id="TIGR00026">
    <property type="entry name" value="hi_GC_TIGR00026"/>
    <property type="match status" value="1"/>
</dbReference>
<accession>A0A7Y9S1K3</accession>
<dbReference type="GO" id="GO:0016491">
    <property type="term" value="F:oxidoreductase activity"/>
    <property type="evidence" value="ECO:0007669"/>
    <property type="project" value="InterPro"/>
</dbReference>
<evidence type="ECO:0000256" key="2">
    <source>
        <dbReference type="ARBA" id="ARBA00049106"/>
    </source>
</evidence>
<dbReference type="EMBL" id="JACCAA010000001">
    <property type="protein sequence ID" value="NYG59521.1"/>
    <property type="molecule type" value="Genomic_DNA"/>
</dbReference>
<sequence length="161" mass="18020">MYDVYARLVRPIAIFLGGQPWLPKFNKQIVAMDRFVQRLTRGRVGFVRIAGLPGLTLTVVGRKSGIPRSTPLLCVPHQGGWLIAGSNWGAPKPPAWVVNVAAADQASVNFEGTTYAVTPREALGAERDELWAVMNRTWPNYAKYEQRTDRTIRVFRLERAA</sequence>
<dbReference type="SUPFAM" id="SSF50475">
    <property type="entry name" value="FMN-binding split barrel"/>
    <property type="match status" value="1"/>
</dbReference>
<dbReference type="Pfam" id="PF04075">
    <property type="entry name" value="F420H2_quin_red"/>
    <property type="match status" value="1"/>
</dbReference>
<dbReference type="Gene3D" id="2.30.110.10">
    <property type="entry name" value="Electron Transport, Fmn-binding Protein, Chain A"/>
    <property type="match status" value="1"/>
</dbReference>
<proteinExistence type="inferred from homology"/>
<comment type="caution">
    <text evidence="3">The sequence shown here is derived from an EMBL/GenBank/DDBJ whole genome shotgun (WGS) entry which is preliminary data.</text>
</comment>
<comment type="similarity">
    <text evidence="1">Belongs to the F420H(2)-dependent quinone reductase family.</text>
</comment>
<dbReference type="Proteomes" id="UP000540656">
    <property type="component" value="Unassembled WGS sequence"/>
</dbReference>
<dbReference type="GO" id="GO:0005886">
    <property type="term" value="C:plasma membrane"/>
    <property type="evidence" value="ECO:0007669"/>
    <property type="project" value="TreeGrafter"/>
</dbReference>
<dbReference type="RefSeq" id="WP_179502561.1">
    <property type="nucleotide sequence ID" value="NZ_JACCAA010000001.1"/>
</dbReference>
<dbReference type="InterPro" id="IPR004378">
    <property type="entry name" value="F420H2_quin_Rdtase"/>
</dbReference>
<dbReference type="InterPro" id="IPR012349">
    <property type="entry name" value="Split_barrel_FMN-bd"/>
</dbReference>
<reference evidence="3 4" key="1">
    <citation type="submission" date="2020-07" db="EMBL/GenBank/DDBJ databases">
        <title>Sequencing the genomes of 1000 actinobacteria strains.</title>
        <authorList>
            <person name="Klenk H.-P."/>
        </authorList>
    </citation>
    <scope>NUCLEOTIDE SEQUENCE [LARGE SCALE GENOMIC DNA]</scope>
    <source>
        <strain evidence="3 4">DSM 23819</strain>
    </source>
</reference>
<organism evidence="3 4">
    <name type="scientific">Nocardioides daedukensis</name>
    <dbReference type="NCBI Taxonomy" id="634462"/>
    <lineage>
        <taxon>Bacteria</taxon>
        <taxon>Bacillati</taxon>
        <taxon>Actinomycetota</taxon>
        <taxon>Actinomycetes</taxon>
        <taxon>Propionibacteriales</taxon>
        <taxon>Nocardioidaceae</taxon>
        <taxon>Nocardioides</taxon>
    </lineage>
</organism>
<keyword evidence="4" id="KW-1185">Reference proteome</keyword>
<evidence type="ECO:0000313" key="3">
    <source>
        <dbReference type="EMBL" id="NYG59521.1"/>
    </source>
</evidence>
<dbReference type="PANTHER" id="PTHR39428:SF1">
    <property type="entry name" value="F420H(2)-DEPENDENT QUINONE REDUCTASE RV1261C"/>
    <property type="match status" value="1"/>
</dbReference>
<protein>
    <submittedName>
        <fullName evidence="3">Deazaflavin-dependent oxidoreductase (Nitroreductase family)</fullName>
    </submittedName>
</protein>
<name>A0A7Y9S1K3_9ACTN</name>
<gene>
    <name evidence="3" type="ORF">BJ980_002444</name>
</gene>
<dbReference type="GO" id="GO:0070967">
    <property type="term" value="F:coenzyme F420 binding"/>
    <property type="evidence" value="ECO:0007669"/>
    <property type="project" value="TreeGrafter"/>
</dbReference>
<evidence type="ECO:0000313" key="4">
    <source>
        <dbReference type="Proteomes" id="UP000540656"/>
    </source>
</evidence>
<dbReference type="PANTHER" id="PTHR39428">
    <property type="entry name" value="F420H(2)-DEPENDENT QUINONE REDUCTASE RV1261C"/>
    <property type="match status" value="1"/>
</dbReference>
<evidence type="ECO:0000256" key="1">
    <source>
        <dbReference type="ARBA" id="ARBA00008710"/>
    </source>
</evidence>
<comment type="catalytic activity">
    <reaction evidence="2">
        <text>oxidized coenzyme F420-(gamma-L-Glu)(n) + a quinol + H(+) = reduced coenzyme F420-(gamma-L-Glu)(n) + a quinone</text>
        <dbReference type="Rhea" id="RHEA:39663"/>
        <dbReference type="Rhea" id="RHEA-COMP:12939"/>
        <dbReference type="Rhea" id="RHEA-COMP:14378"/>
        <dbReference type="ChEBI" id="CHEBI:15378"/>
        <dbReference type="ChEBI" id="CHEBI:24646"/>
        <dbReference type="ChEBI" id="CHEBI:132124"/>
        <dbReference type="ChEBI" id="CHEBI:133980"/>
        <dbReference type="ChEBI" id="CHEBI:139511"/>
    </reaction>
</comment>